<dbReference type="GO" id="GO:0005789">
    <property type="term" value="C:endoplasmic reticulum membrane"/>
    <property type="evidence" value="ECO:0007669"/>
    <property type="project" value="UniProtKB-SubCell"/>
</dbReference>
<evidence type="ECO:0000256" key="9">
    <source>
        <dbReference type="ARBA" id="ARBA00022848"/>
    </source>
</evidence>
<comment type="function">
    <text evidence="2">May be involved in the metabolism of insect hormones and in the breakdown of synthetic insecticides.</text>
</comment>
<keyword evidence="17" id="KW-1185">Reference proteome</keyword>
<evidence type="ECO:0000256" key="3">
    <source>
        <dbReference type="ARBA" id="ARBA00004174"/>
    </source>
</evidence>
<evidence type="ECO:0000256" key="7">
    <source>
        <dbReference type="ARBA" id="ARBA00022723"/>
    </source>
</evidence>
<comment type="caution">
    <text evidence="16">The sequence shown here is derived from an EMBL/GenBank/DDBJ whole genome shotgun (WGS) entry which is preliminary data.</text>
</comment>
<dbReference type="InterPro" id="IPR001128">
    <property type="entry name" value="Cyt_P450"/>
</dbReference>
<evidence type="ECO:0000256" key="10">
    <source>
        <dbReference type="ARBA" id="ARBA00023002"/>
    </source>
</evidence>
<comment type="similarity">
    <text evidence="5">Belongs to the cytochrome P450 family.</text>
</comment>
<evidence type="ECO:0000256" key="4">
    <source>
        <dbReference type="ARBA" id="ARBA00004406"/>
    </source>
</evidence>
<reference evidence="16" key="2">
    <citation type="submission" date="2021-09" db="EMBL/GenBank/DDBJ databases">
        <authorList>
            <person name="Jia N."/>
            <person name="Wang J."/>
            <person name="Shi W."/>
            <person name="Du L."/>
            <person name="Sun Y."/>
            <person name="Zhan W."/>
            <person name="Jiang J."/>
            <person name="Wang Q."/>
            <person name="Zhang B."/>
            <person name="Ji P."/>
            <person name="Sakyi L.B."/>
            <person name="Cui X."/>
            <person name="Yuan T."/>
            <person name="Jiang B."/>
            <person name="Yang W."/>
            <person name="Lam T.T.-Y."/>
            <person name="Chang Q."/>
            <person name="Ding S."/>
            <person name="Wang X."/>
            <person name="Zhu J."/>
            <person name="Ruan X."/>
            <person name="Zhao L."/>
            <person name="Wei J."/>
            <person name="Que T."/>
            <person name="Du C."/>
            <person name="Cheng J."/>
            <person name="Dai P."/>
            <person name="Han X."/>
            <person name="Huang E."/>
            <person name="Gao Y."/>
            <person name="Liu J."/>
            <person name="Shao H."/>
            <person name="Ye R."/>
            <person name="Li L."/>
            <person name="Wei W."/>
            <person name="Wang X."/>
            <person name="Wang C."/>
            <person name="Huo Q."/>
            <person name="Li W."/>
            <person name="Guo W."/>
            <person name="Chen H."/>
            <person name="Chen S."/>
            <person name="Zhou L."/>
            <person name="Zhou L."/>
            <person name="Ni X."/>
            <person name="Tian J."/>
            <person name="Zhou Y."/>
            <person name="Sheng Y."/>
            <person name="Liu T."/>
            <person name="Pan Y."/>
            <person name="Xia L."/>
            <person name="Li J."/>
            <person name="Zhao F."/>
            <person name="Cao W."/>
        </authorList>
    </citation>
    <scope>NUCLEOTIDE SEQUENCE</scope>
    <source>
        <strain evidence="16">Rmic-2018</strain>
        <tissue evidence="16">Larvae</tissue>
    </source>
</reference>
<keyword evidence="6 14" id="KW-0349">Heme</keyword>
<dbReference type="CDD" id="cd11055">
    <property type="entry name" value="CYP3A-like"/>
    <property type="match status" value="1"/>
</dbReference>
<dbReference type="InterPro" id="IPR050476">
    <property type="entry name" value="Insect_CytP450_Detox"/>
</dbReference>
<keyword evidence="10" id="KW-0560">Oxidoreductase</keyword>
<evidence type="ECO:0000256" key="1">
    <source>
        <dbReference type="ARBA" id="ARBA00001971"/>
    </source>
</evidence>
<evidence type="ECO:0000256" key="15">
    <source>
        <dbReference type="SAM" id="Phobius"/>
    </source>
</evidence>
<gene>
    <name evidence="16" type="ORF">HPB51_027795</name>
</gene>
<dbReference type="EMBL" id="JABSTU010004385">
    <property type="protein sequence ID" value="KAH7963965.1"/>
    <property type="molecule type" value="Genomic_DNA"/>
</dbReference>
<sequence>MSVLSFFVFYDWLFLAITVVVLLYLRASRHRNYWKNQNVVHEKFSLFFGSQMKQLYKPLHVVDQELYRKHGRLFGSFEDGKPILYVAEPDLLKLILVKDGGLTERKIVKVDDPVMRNTMLNVPPEKWKKIRTATSPAFTSGKLRKMQAVIDSCAKFTSERLKKAASASEDVDMKGFYGHFTLDAVASCSFGVKLSPNSPEQGSFIRSARNVFFAEVTPSVVLSALIQRLGHTFRKRVFNEKAFDFYKNATINIIKKREESKIQHEDFLQMMLNAKEVAKHTLASEEKTMSNSDWEISAQKHQDVKNLTEDEALAQCVLFFLAGQDTASTTASYASYLLAINPHAQERLRAEIDDCVRKHGSSPSYDVISKLPYLDCVVNETLRVMSPGVRIDRVFHEDYMLGETGIKLSKDCIVIIPIYSLHHDPEFFPEPEVFNPDRFSEENIDSIRPYTFLPFGAGPRNCIGSRFALQLVKTCLFHAIHSVQFVKCPQTKSMVPVLVAAGDTLAEMADRVADYSRAHSLNAVTTPPPATAADPALASIENRLDALVRRLDDFVPAHRRPSSRSQTVDLRRLQTGTFTNPYHLRRLWPTLHPSPGYLWCAHERADMADIPWQCARNEDIPREGTTPTERPSEMRRLAERWQAALLIEVLEDKVVEFDDPILSNLMVNVPPQQWKKLRTATSPAFTSGKLRKMQAIIDSCAHFTSERLKKAATASEDVDMKGFYGHFTLDAVASCSFGVKLSPNSPEEGSFIRSAKNVFFAEVTPAVMLSTLVQKAGQAFRKRVFNEKAFTFYKNATIDIIKKREENNIRHEDFLQMMMNAKEVAEQTTISGEMVSEDPGIEDPQQKPQGIKSLSEDEALAQCVLFFLAGQDTASTTTSFASYLLAVNPQAQEKLQAEVDECFRKHGSSPSYDIVSKLPYLDCVVNETLRMMTPGTRFSEENINSIRPYTFLPFGAGPRNCIGSRFAHQLVKTCLLHAVHSVRFVKCPKTKVPLEYRPGFGLLHPKDLVIGVRERSS</sequence>
<dbReference type="PANTHER" id="PTHR24292:SF54">
    <property type="entry name" value="CYP9F3-RELATED"/>
    <property type="match status" value="1"/>
</dbReference>
<dbReference type="GO" id="GO:0005506">
    <property type="term" value="F:iron ion binding"/>
    <property type="evidence" value="ECO:0007669"/>
    <property type="project" value="InterPro"/>
</dbReference>
<name>A0A9J6CZ45_RHIMP</name>
<keyword evidence="7 14" id="KW-0479">Metal-binding</keyword>
<evidence type="ECO:0000313" key="16">
    <source>
        <dbReference type="EMBL" id="KAH7963965.1"/>
    </source>
</evidence>
<keyword evidence="9" id="KW-0492">Microsome</keyword>
<keyword evidence="11 14" id="KW-0408">Iron</keyword>
<reference evidence="16" key="1">
    <citation type="journal article" date="2020" name="Cell">
        <title>Large-Scale Comparative Analyses of Tick Genomes Elucidate Their Genetic Diversity and Vector Capacities.</title>
        <authorList>
            <consortium name="Tick Genome and Microbiome Consortium (TIGMIC)"/>
            <person name="Jia N."/>
            <person name="Wang J."/>
            <person name="Shi W."/>
            <person name="Du L."/>
            <person name="Sun Y."/>
            <person name="Zhan W."/>
            <person name="Jiang J.F."/>
            <person name="Wang Q."/>
            <person name="Zhang B."/>
            <person name="Ji P."/>
            <person name="Bell-Sakyi L."/>
            <person name="Cui X.M."/>
            <person name="Yuan T.T."/>
            <person name="Jiang B.G."/>
            <person name="Yang W.F."/>
            <person name="Lam T.T."/>
            <person name="Chang Q.C."/>
            <person name="Ding S.J."/>
            <person name="Wang X.J."/>
            <person name="Zhu J.G."/>
            <person name="Ruan X.D."/>
            <person name="Zhao L."/>
            <person name="Wei J.T."/>
            <person name="Ye R.Z."/>
            <person name="Que T.C."/>
            <person name="Du C.H."/>
            <person name="Zhou Y.H."/>
            <person name="Cheng J.X."/>
            <person name="Dai P.F."/>
            <person name="Guo W.B."/>
            <person name="Han X.H."/>
            <person name="Huang E.J."/>
            <person name="Li L.F."/>
            <person name="Wei W."/>
            <person name="Gao Y.C."/>
            <person name="Liu J.Z."/>
            <person name="Shao H.Z."/>
            <person name="Wang X."/>
            <person name="Wang C.C."/>
            <person name="Yang T.C."/>
            <person name="Huo Q.B."/>
            <person name="Li W."/>
            <person name="Chen H.Y."/>
            <person name="Chen S.E."/>
            <person name="Zhou L.G."/>
            <person name="Ni X.B."/>
            <person name="Tian J.H."/>
            <person name="Sheng Y."/>
            <person name="Liu T."/>
            <person name="Pan Y.S."/>
            <person name="Xia L.Y."/>
            <person name="Li J."/>
            <person name="Zhao F."/>
            <person name="Cao W.C."/>
        </authorList>
    </citation>
    <scope>NUCLEOTIDE SEQUENCE</scope>
    <source>
        <strain evidence="16">Rmic-2018</strain>
    </source>
</reference>
<keyword evidence="8" id="KW-0256">Endoplasmic reticulum</keyword>
<organism evidence="16 17">
    <name type="scientific">Rhipicephalus microplus</name>
    <name type="common">Cattle tick</name>
    <name type="synonym">Boophilus microplus</name>
    <dbReference type="NCBI Taxonomy" id="6941"/>
    <lineage>
        <taxon>Eukaryota</taxon>
        <taxon>Metazoa</taxon>
        <taxon>Ecdysozoa</taxon>
        <taxon>Arthropoda</taxon>
        <taxon>Chelicerata</taxon>
        <taxon>Arachnida</taxon>
        <taxon>Acari</taxon>
        <taxon>Parasitiformes</taxon>
        <taxon>Ixodida</taxon>
        <taxon>Ixodoidea</taxon>
        <taxon>Ixodidae</taxon>
        <taxon>Rhipicephalinae</taxon>
        <taxon>Rhipicephalus</taxon>
        <taxon>Boophilus</taxon>
    </lineage>
</organism>
<feature type="transmembrane region" description="Helical" evidence="15">
    <location>
        <begin position="6"/>
        <end position="25"/>
    </location>
</feature>
<dbReference type="FunFam" id="1.10.630.10:FF:000003">
    <property type="entry name" value="cytochrome P450 3A12-like isoform X2"/>
    <property type="match status" value="1"/>
</dbReference>
<keyword evidence="12" id="KW-0503">Monooxygenase</keyword>
<dbReference type="SUPFAM" id="SSF48264">
    <property type="entry name" value="Cytochrome P450"/>
    <property type="match status" value="2"/>
</dbReference>
<dbReference type="GO" id="GO:0016705">
    <property type="term" value="F:oxidoreductase activity, acting on paired donors, with incorporation or reduction of molecular oxygen"/>
    <property type="evidence" value="ECO:0007669"/>
    <property type="project" value="InterPro"/>
</dbReference>
<keyword evidence="15" id="KW-1133">Transmembrane helix</keyword>
<dbReference type="GO" id="GO:0020037">
    <property type="term" value="F:heme binding"/>
    <property type="evidence" value="ECO:0007669"/>
    <property type="project" value="InterPro"/>
</dbReference>
<comment type="cofactor">
    <cofactor evidence="1 14">
        <name>heme</name>
        <dbReference type="ChEBI" id="CHEBI:30413"/>
    </cofactor>
</comment>
<dbReference type="GO" id="GO:0004497">
    <property type="term" value="F:monooxygenase activity"/>
    <property type="evidence" value="ECO:0007669"/>
    <property type="project" value="UniProtKB-KW"/>
</dbReference>
<evidence type="ECO:0000256" key="12">
    <source>
        <dbReference type="ARBA" id="ARBA00023033"/>
    </source>
</evidence>
<dbReference type="InterPro" id="IPR036396">
    <property type="entry name" value="Cyt_P450_sf"/>
</dbReference>
<evidence type="ECO:0000256" key="14">
    <source>
        <dbReference type="PIRSR" id="PIRSR602403-1"/>
    </source>
</evidence>
<dbReference type="InterPro" id="IPR002403">
    <property type="entry name" value="Cyt_P450_E_grp-IV"/>
</dbReference>
<comment type="subcellular location">
    <subcellularLocation>
        <location evidence="4">Endoplasmic reticulum membrane</location>
        <topology evidence="4">Peripheral membrane protein</topology>
    </subcellularLocation>
    <subcellularLocation>
        <location evidence="3">Microsome membrane</location>
        <topology evidence="3">Peripheral membrane protein</topology>
    </subcellularLocation>
</comment>
<evidence type="ECO:0000313" key="17">
    <source>
        <dbReference type="Proteomes" id="UP000821866"/>
    </source>
</evidence>
<evidence type="ECO:0000256" key="11">
    <source>
        <dbReference type="ARBA" id="ARBA00023004"/>
    </source>
</evidence>
<dbReference type="PRINTS" id="PR00465">
    <property type="entry name" value="EP450IV"/>
</dbReference>
<dbReference type="PROSITE" id="PS00086">
    <property type="entry name" value="CYTOCHROME_P450"/>
    <property type="match status" value="2"/>
</dbReference>
<dbReference type="Pfam" id="PF00067">
    <property type="entry name" value="p450"/>
    <property type="match status" value="3"/>
</dbReference>
<evidence type="ECO:0008006" key="18">
    <source>
        <dbReference type="Google" id="ProtNLM"/>
    </source>
</evidence>
<dbReference type="InterPro" id="IPR017972">
    <property type="entry name" value="Cyt_P450_CS"/>
</dbReference>
<evidence type="ECO:0000256" key="5">
    <source>
        <dbReference type="ARBA" id="ARBA00010617"/>
    </source>
</evidence>
<dbReference type="PANTHER" id="PTHR24292">
    <property type="entry name" value="CYTOCHROME P450"/>
    <property type="match status" value="1"/>
</dbReference>
<dbReference type="Gene3D" id="1.10.630.10">
    <property type="entry name" value="Cytochrome P450"/>
    <property type="match status" value="2"/>
</dbReference>
<dbReference type="PRINTS" id="PR00385">
    <property type="entry name" value="P450"/>
</dbReference>
<dbReference type="AlphaFoldDB" id="A0A9J6CZ45"/>
<evidence type="ECO:0000256" key="8">
    <source>
        <dbReference type="ARBA" id="ARBA00022824"/>
    </source>
</evidence>
<evidence type="ECO:0000256" key="6">
    <source>
        <dbReference type="ARBA" id="ARBA00022617"/>
    </source>
</evidence>
<keyword evidence="15" id="KW-0812">Transmembrane</keyword>
<evidence type="ECO:0000256" key="2">
    <source>
        <dbReference type="ARBA" id="ARBA00003690"/>
    </source>
</evidence>
<proteinExistence type="inferred from homology"/>
<protein>
    <recommendedName>
        <fullName evidence="18">Cytochrome</fullName>
    </recommendedName>
</protein>
<keyword evidence="13 15" id="KW-0472">Membrane</keyword>
<evidence type="ECO:0000256" key="13">
    <source>
        <dbReference type="ARBA" id="ARBA00023136"/>
    </source>
</evidence>
<dbReference type="VEuPathDB" id="VectorBase:LOC119185482"/>
<accession>A0A9J6CZ45</accession>
<dbReference type="Proteomes" id="UP000821866">
    <property type="component" value="Unassembled WGS sequence"/>
</dbReference>
<feature type="binding site" description="axial binding residue" evidence="14">
    <location>
        <position position="462"/>
    </location>
    <ligand>
        <name>heme</name>
        <dbReference type="ChEBI" id="CHEBI:30413"/>
    </ligand>
    <ligandPart>
        <name>Fe</name>
        <dbReference type="ChEBI" id="CHEBI:18248"/>
    </ligandPart>
</feature>